<dbReference type="PANTHER" id="PTHR43201">
    <property type="entry name" value="ACYL-COA SYNTHETASE"/>
    <property type="match status" value="1"/>
</dbReference>
<dbReference type="GO" id="GO:0004467">
    <property type="term" value="F:long-chain fatty acid-CoA ligase activity"/>
    <property type="evidence" value="ECO:0007669"/>
    <property type="project" value="UniProtKB-EC"/>
</dbReference>
<evidence type="ECO:0000259" key="4">
    <source>
        <dbReference type="Pfam" id="PF13193"/>
    </source>
</evidence>
<dbReference type="GO" id="GO:0031956">
    <property type="term" value="F:medium-chain fatty acid-CoA ligase activity"/>
    <property type="evidence" value="ECO:0007669"/>
    <property type="project" value="TreeGrafter"/>
</dbReference>
<feature type="domain" description="AMP-dependent synthetase/ligase" evidence="3">
    <location>
        <begin position="12"/>
        <end position="375"/>
    </location>
</feature>
<sequence>MNIGQTLLVTSSRYPAKTALVDTFQNIKLSYKNLNNRVNRLANALLSLGIQKGDRISILLENCFQYVEITYAAAKLGAIMVPLNYRLNEKEIKFIIQDCTPKLFIVGNEYREIGQNCSLEQEELDLIMVNGDDCNSQFLHYERLIQAAAPDEPKENIQEQDIFGLMYTSGTTGIPKGVIHTHRSLIEIAVRFIIEARVEEKDHTLIVSPLFHLSGFGTLLPSVIQGAQVITMKNYDPELFLKTISDYKITFSLPVPTMITKALEVKDLQRFDYSSLRLLMYGGASIPTKTLTKAMEIFKCDFLQGYGLTEGTPLLILTPDDHRYALEHLPKLLEAAGRSVVLGQVKIVDDNGNEVGPGEMGEIIAQTPQLMNGYWKRDDETNKTLKDGWLYTGDIGIRYEQQYIYIMDRKKDMIISGGENIYPAEVEKVIEKIPQVLETAVIGVPDSEWGESVKAFVVFKEGQQLLASEIIEYCKNNIASYKKPSSIEILPTLPRNAGGKVLKNLLREPYWKNRVKQV</sequence>
<keyword evidence="6" id="KW-1185">Reference proteome</keyword>
<dbReference type="AlphaFoldDB" id="A0A942UA54"/>
<keyword evidence="2 5" id="KW-0436">Ligase</keyword>
<dbReference type="EMBL" id="JAGYPF010000004">
    <property type="protein sequence ID" value="MBS4215201.1"/>
    <property type="molecule type" value="Genomic_DNA"/>
</dbReference>
<accession>A0A942UA54</accession>
<dbReference type="InterPro" id="IPR025110">
    <property type="entry name" value="AMP-bd_C"/>
</dbReference>
<protein>
    <submittedName>
        <fullName evidence="5">Long-chain-fatty-acid--CoA ligase</fullName>
        <ecNumber evidence="5">6.2.1.3</ecNumber>
    </submittedName>
</protein>
<dbReference type="EC" id="6.2.1.3" evidence="5"/>
<dbReference type="Proteomes" id="UP000679749">
    <property type="component" value="Unassembled WGS sequence"/>
</dbReference>
<feature type="domain" description="AMP-binding enzyme C-terminal" evidence="4">
    <location>
        <begin position="425"/>
        <end position="500"/>
    </location>
</feature>
<dbReference type="SUPFAM" id="SSF56801">
    <property type="entry name" value="Acetyl-CoA synthetase-like"/>
    <property type="match status" value="1"/>
</dbReference>
<dbReference type="PANTHER" id="PTHR43201:SF5">
    <property type="entry name" value="MEDIUM-CHAIN ACYL-COA LIGASE ACSF2, MITOCHONDRIAL"/>
    <property type="match status" value="1"/>
</dbReference>
<dbReference type="Gene3D" id="3.30.300.30">
    <property type="match status" value="1"/>
</dbReference>
<name>A0A942UA54_9BACI</name>
<gene>
    <name evidence="5" type="ORF">KHA99_22420</name>
</gene>
<comment type="caution">
    <text evidence="5">The sequence shown here is derived from an EMBL/GenBank/DDBJ whole genome shotgun (WGS) entry which is preliminary data.</text>
</comment>
<dbReference type="InterPro" id="IPR020845">
    <property type="entry name" value="AMP-binding_CS"/>
</dbReference>
<dbReference type="InterPro" id="IPR042099">
    <property type="entry name" value="ANL_N_sf"/>
</dbReference>
<dbReference type="Gene3D" id="3.40.50.12780">
    <property type="entry name" value="N-terminal domain of ligase-like"/>
    <property type="match status" value="1"/>
</dbReference>
<comment type="similarity">
    <text evidence="1">Belongs to the ATP-dependent AMP-binding enzyme family.</text>
</comment>
<evidence type="ECO:0000313" key="5">
    <source>
        <dbReference type="EMBL" id="MBS4215201.1"/>
    </source>
</evidence>
<dbReference type="PROSITE" id="PS00455">
    <property type="entry name" value="AMP_BINDING"/>
    <property type="match status" value="1"/>
</dbReference>
<dbReference type="NCBIfam" id="NF004837">
    <property type="entry name" value="PRK06187.1"/>
    <property type="match status" value="1"/>
</dbReference>
<reference evidence="5" key="1">
    <citation type="submission" date="2021-05" db="EMBL/GenBank/DDBJ databases">
        <title>Novel Bacillus species.</title>
        <authorList>
            <person name="Liu G."/>
        </authorList>
    </citation>
    <scope>NUCLEOTIDE SEQUENCE</scope>
    <source>
        <strain evidence="5">FJAT-49825</strain>
    </source>
</reference>
<organism evidence="5 6">
    <name type="scientific">Neobacillus rhizophilus</name>
    <dbReference type="NCBI Taxonomy" id="2833579"/>
    <lineage>
        <taxon>Bacteria</taxon>
        <taxon>Bacillati</taxon>
        <taxon>Bacillota</taxon>
        <taxon>Bacilli</taxon>
        <taxon>Bacillales</taxon>
        <taxon>Bacillaceae</taxon>
        <taxon>Neobacillus</taxon>
    </lineage>
</organism>
<dbReference type="Pfam" id="PF00501">
    <property type="entry name" value="AMP-binding"/>
    <property type="match status" value="1"/>
</dbReference>
<evidence type="ECO:0000259" key="3">
    <source>
        <dbReference type="Pfam" id="PF00501"/>
    </source>
</evidence>
<dbReference type="RefSeq" id="WP_213119679.1">
    <property type="nucleotide sequence ID" value="NZ_JAGYPF010000004.1"/>
</dbReference>
<dbReference type="Pfam" id="PF13193">
    <property type="entry name" value="AMP-binding_C"/>
    <property type="match status" value="1"/>
</dbReference>
<dbReference type="InterPro" id="IPR000873">
    <property type="entry name" value="AMP-dep_synth/lig_dom"/>
</dbReference>
<evidence type="ECO:0000313" key="6">
    <source>
        <dbReference type="Proteomes" id="UP000679749"/>
    </source>
</evidence>
<proteinExistence type="inferred from homology"/>
<dbReference type="FunFam" id="3.30.300.30:FF:000008">
    <property type="entry name" value="2,3-dihydroxybenzoate-AMP ligase"/>
    <property type="match status" value="1"/>
</dbReference>
<dbReference type="InterPro" id="IPR045851">
    <property type="entry name" value="AMP-bd_C_sf"/>
</dbReference>
<evidence type="ECO:0000256" key="2">
    <source>
        <dbReference type="ARBA" id="ARBA00022598"/>
    </source>
</evidence>
<evidence type="ECO:0000256" key="1">
    <source>
        <dbReference type="ARBA" id="ARBA00006432"/>
    </source>
</evidence>